<feature type="transmembrane region" description="Helical" evidence="7">
    <location>
        <begin position="242"/>
        <end position="269"/>
    </location>
</feature>
<name>A0A1M7B6W7_9FLAO</name>
<evidence type="ECO:0000313" key="12">
    <source>
        <dbReference type="Proteomes" id="UP000650994"/>
    </source>
</evidence>
<keyword evidence="5" id="KW-1015">Disulfide bond</keyword>
<keyword evidence="3 7" id="KW-1133">Transmembrane helix</keyword>
<evidence type="ECO:0000256" key="7">
    <source>
        <dbReference type="SAM" id="Phobius"/>
    </source>
</evidence>
<feature type="domain" description="HTTM-like" evidence="8">
    <location>
        <begin position="7"/>
        <end position="273"/>
    </location>
</feature>
<dbReference type="Proteomes" id="UP000650994">
    <property type="component" value="Unassembled WGS sequence"/>
</dbReference>
<organism evidence="10 11">
    <name type="scientific">Chishuiella changwenlii</name>
    <dbReference type="NCBI Taxonomy" id="1434701"/>
    <lineage>
        <taxon>Bacteria</taxon>
        <taxon>Pseudomonadati</taxon>
        <taxon>Bacteroidota</taxon>
        <taxon>Flavobacteriia</taxon>
        <taxon>Flavobacteriales</taxon>
        <taxon>Weeksellaceae</taxon>
        <taxon>Chishuiella</taxon>
    </lineage>
</organism>
<evidence type="ECO:0000256" key="1">
    <source>
        <dbReference type="ARBA" id="ARBA00004127"/>
    </source>
</evidence>
<keyword evidence="12" id="KW-1185">Reference proteome</keyword>
<proteinExistence type="predicted"/>
<evidence type="ECO:0000313" key="9">
    <source>
        <dbReference type="EMBL" id="GGE96003.1"/>
    </source>
</evidence>
<reference evidence="9" key="1">
    <citation type="journal article" date="2014" name="Int. J. Syst. Evol. Microbiol.">
        <title>Complete genome of a new Firmicutes species belonging to the dominant human colonic microbiota ('Ruminococcus bicirculans') reveals two chromosomes and a selective capacity to utilize plant glucans.</title>
        <authorList>
            <consortium name="NISC Comparative Sequencing Program"/>
            <person name="Wegmann U."/>
            <person name="Louis P."/>
            <person name="Goesmann A."/>
            <person name="Henrissat B."/>
            <person name="Duncan S.H."/>
            <person name="Flint H.J."/>
        </authorList>
    </citation>
    <scope>NUCLEOTIDE SEQUENCE</scope>
    <source>
        <strain evidence="9">CGMCC 1.12707</strain>
    </source>
</reference>
<evidence type="ECO:0000313" key="10">
    <source>
        <dbReference type="EMBL" id="SHL50693.1"/>
    </source>
</evidence>
<dbReference type="STRING" id="1434701.SAMN05443634_11066"/>
<dbReference type="PANTHER" id="PTHR12639">
    <property type="entry name" value="VITAMIN K-DEPENDENT GAMMA-CARBOXYLASE"/>
    <property type="match status" value="1"/>
</dbReference>
<dbReference type="OrthoDB" id="341137at2"/>
<feature type="transmembrane region" description="Helical" evidence="7">
    <location>
        <begin position="149"/>
        <end position="171"/>
    </location>
</feature>
<feature type="transmembrane region" description="Helical" evidence="7">
    <location>
        <begin position="78"/>
        <end position="100"/>
    </location>
</feature>
<evidence type="ECO:0000256" key="5">
    <source>
        <dbReference type="ARBA" id="ARBA00023157"/>
    </source>
</evidence>
<feature type="transmembrane region" description="Helical" evidence="7">
    <location>
        <begin position="301"/>
        <end position="318"/>
    </location>
</feature>
<sequence length="462" mass="54812">MFSEYLFRKVDNSPLVIFRIIFGLLIIAECWGAIFTGWVQTNFVDPQLSFSFIGLEWTNVFLGQNMIYFYVAMGILGWFITFGFAYRFSTIAFAILWTLTYLMQKTSYNNHYYLFMLVSWMMTIIPAHQFLSVDVLLFPKIKRLTCRNWIPTLLIIQLLIVYTFAAIAKIYPDWFNGVFLQMKFQQYGDILLLDYNLGGLAKIISSLEFAQVFAWCGFFFDLLIIPAMLLDRTRGIAFKCAVFFHIFNSAVFGIGIFPFFALAMMIFFYDPKKVQEMIFPKKSFMMDRSSDDNLLTTRRVLFTYVMWLYVLWQVYLPIRHYFIPGDVFWTEEGHRLSWRMMLRNKAGYAHFYISKPDPNNKGKFLPRESIDVYQYLTYKQASKMFFSPDMMWQFARFVKKDYESKGISDVKIFVDAKVSVNGSEYYQFTNPNYNLAYTTWSYFGHQKWILPKPKELHLSYVE</sequence>
<dbReference type="SMART" id="SM00752">
    <property type="entry name" value="HTTM"/>
    <property type="match status" value="1"/>
</dbReference>
<accession>A0A1M7B6W7</accession>
<dbReference type="Pfam" id="PF22777">
    <property type="entry name" value="VKGC_lumenal_dom"/>
    <property type="match status" value="1"/>
</dbReference>
<comment type="subcellular location">
    <subcellularLocation>
        <location evidence="1">Endomembrane system</location>
        <topology evidence="1">Multi-pass membrane protein</topology>
    </subcellularLocation>
</comment>
<feature type="transmembrane region" description="Helical" evidence="7">
    <location>
        <begin position="50"/>
        <end position="71"/>
    </location>
</feature>
<dbReference type="InterPro" id="IPR007782">
    <property type="entry name" value="VKG_COase"/>
</dbReference>
<dbReference type="GO" id="GO:0019842">
    <property type="term" value="F:vitamin binding"/>
    <property type="evidence" value="ECO:0007669"/>
    <property type="project" value="TreeGrafter"/>
</dbReference>
<reference evidence="11" key="3">
    <citation type="submission" date="2016-11" db="EMBL/GenBank/DDBJ databases">
        <authorList>
            <person name="Varghese N."/>
            <person name="Submissions S."/>
        </authorList>
    </citation>
    <scope>NUCLEOTIDE SEQUENCE [LARGE SCALE GENOMIC DNA]</scope>
    <source>
        <strain evidence="11">DSM 27989</strain>
    </source>
</reference>
<reference evidence="12" key="4">
    <citation type="journal article" date="2019" name="Int. J. Syst. Evol. Microbiol.">
        <title>The Global Catalogue of Microorganisms (GCM) 10K type strain sequencing project: providing services to taxonomists for standard genome sequencing and annotation.</title>
        <authorList>
            <consortium name="The Broad Institute Genomics Platform"/>
            <consortium name="The Broad Institute Genome Sequencing Center for Infectious Disease"/>
            <person name="Wu L."/>
            <person name="Ma J."/>
        </authorList>
    </citation>
    <scope>NUCLEOTIDE SEQUENCE [LARGE SCALE GENOMIC DNA]</scope>
    <source>
        <strain evidence="12">CGMCC 1.12707</strain>
    </source>
</reference>
<evidence type="ECO:0000259" key="8">
    <source>
        <dbReference type="SMART" id="SM00752"/>
    </source>
</evidence>
<evidence type="ECO:0000256" key="6">
    <source>
        <dbReference type="ARBA" id="ARBA00023239"/>
    </source>
</evidence>
<dbReference type="EMBL" id="FRBH01000010">
    <property type="protein sequence ID" value="SHL50693.1"/>
    <property type="molecule type" value="Genomic_DNA"/>
</dbReference>
<evidence type="ECO:0000256" key="3">
    <source>
        <dbReference type="ARBA" id="ARBA00022989"/>
    </source>
</evidence>
<gene>
    <name evidence="9" type="ORF">GCM10010984_11900</name>
    <name evidence="10" type="ORF">SAMN05443634_11066</name>
</gene>
<dbReference type="InterPro" id="IPR053934">
    <property type="entry name" value="HTTM_dom"/>
</dbReference>
<reference evidence="10" key="2">
    <citation type="submission" date="2016-11" db="EMBL/GenBank/DDBJ databases">
        <authorList>
            <person name="Jaros S."/>
            <person name="Januszkiewicz K."/>
            <person name="Wedrychowicz H."/>
        </authorList>
    </citation>
    <scope>NUCLEOTIDE SEQUENCE [LARGE SCALE GENOMIC DNA]</scope>
    <source>
        <strain evidence="10">DSM 27989</strain>
    </source>
</reference>
<evidence type="ECO:0000256" key="4">
    <source>
        <dbReference type="ARBA" id="ARBA00023136"/>
    </source>
</evidence>
<protein>
    <submittedName>
        <fullName evidence="9">Type I deoxyribonuclease HsdR</fullName>
    </submittedName>
    <submittedName>
        <fullName evidence="10">Vitamin K-dependent gamma-carboxylase</fullName>
    </submittedName>
</protein>
<reference evidence="9" key="5">
    <citation type="submission" date="2024-05" db="EMBL/GenBank/DDBJ databases">
        <authorList>
            <person name="Sun Q."/>
            <person name="Zhou Y."/>
        </authorList>
    </citation>
    <scope>NUCLEOTIDE SEQUENCE</scope>
    <source>
        <strain evidence="9">CGMCC 1.12707</strain>
    </source>
</reference>
<keyword evidence="4 7" id="KW-0472">Membrane</keyword>
<dbReference type="InterPro" id="IPR011020">
    <property type="entry name" value="HTTM-like"/>
</dbReference>
<dbReference type="RefSeq" id="WP_072933281.1">
    <property type="nucleotide sequence ID" value="NZ_BMFL01000007.1"/>
</dbReference>
<keyword evidence="6" id="KW-0456">Lyase</keyword>
<dbReference type="GO" id="GO:0012505">
    <property type="term" value="C:endomembrane system"/>
    <property type="evidence" value="ECO:0007669"/>
    <property type="project" value="UniProtKB-SubCell"/>
</dbReference>
<dbReference type="AlphaFoldDB" id="A0A1M7B6W7"/>
<evidence type="ECO:0000256" key="2">
    <source>
        <dbReference type="ARBA" id="ARBA00022692"/>
    </source>
</evidence>
<feature type="transmembrane region" description="Helical" evidence="7">
    <location>
        <begin position="112"/>
        <end position="137"/>
    </location>
</feature>
<dbReference type="GO" id="GO:0008488">
    <property type="term" value="F:gamma-glutamyl carboxylase activity"/>
    <property type="evidence" value="ECO:0007669"/>
    <property type="project" value="InterPro"/>
</dbReference>
<dbReference type="Pfam" id="PF05090">
    <property type="entry name" value="HTTM"/>
    <property type="match status" value="1"/>
</dbReference>
<evidence type="ECO:0000313" key="11">
    <source>
        <dbReference type="Proteomes" id="UP000184120"/>
    </source>
</evidence>
<feature type="transmembrane region" description="Helical" evidence="7">
    <location>
        <begin position="16"/>
        <end position="38"/>
    </location>
</feature>
<feature type="transmembrane region" description="Helical" evidence="7">
    <location>
        <begin position="212"/>
        <end position="230"/>
    </location>
</feature>
<keyword evidence="2 7" id="KW-0812">Transmembrane</keyword>
<dbReference type="InterPro" id="IPR053935">
    <property type="entry name" value="VKGC_lumenal_dom"/>
</dbReference>
<dbReference type="PANTHER" id="PTHR12639:SF7">
    <property type="entry name" value="HTTM DOMAIN-CONTAINING PROTEIN"/>
    <property type="match status" value="1"/>
</dbReference>
<dbReference type="Proteomes" id="UP000184120">
    <property type="component" value="Unassembled WGS sequence"/>
</dbReference>
<dbReference type="EMBL" id="BMFL01000007">
    <property type="protein sequence ID" value="GGE96003.1"/>
    <property type="molecule type" value="Genomic_DNA"/>
</dbReference>